<protein>
    <submittedName>
        <fullName evidence="2">Putative prophage PSSB64-02, Orf58</fullName>
    </submittedName>
</protein>
<feature type="region of interest" description="Disordered" evidence="1">
    <location>
        <begin position="1"/>
        <end position="23"/>
    </location>
</feature>
<organism evidence="2 3">
    <name type="scientific">Pseudomonas coronafaciens pv. striafaciens</name>
    <dbReference type="NCBI Taxonomy" id="235276"/>
    <lineage>
        <taxon>Bacteria</taxon>
        <taxon>Pseudomonadati</taxon>
        <taxon>Pseudomonadota</taxon>
        <taxon>Gammaproteobacteria</taxon>
        <taxon>Pseudomonadales</taxon>
        <taxon>Pseudomonadaceae</taxon>
        <taxon>Pseudomonas</taxon>
        <taxon>Pseudomonas coronafaciens</taxon>
    </lineage>
</organism>
<gene>
    <name evidence="2" type="ORF">ALP78_02954</name>
</gene>
<reference evidence="2 3" key="1">
    <citation type="submission" date="2018-08" db="EMBL/GenBank/DDBJ databases">
        <title>Recombination of ecologically and evolutionarily significant loci maintains genetic cohesion in the Pseudomonas syringae species complex.</title>
        <authorList>
            <person name="Dillon M."/>
            <person name="Thakur S."/>
            <person name="Almeida R.N.D."/>
            <person name="Weir B.S."/>
            <person name="Guttman D.S."/>
        </authorList>
    </citation>
    <scope>NUCLEOTIDE SEQUENCE [LARGE SCALE GENOMIC DNA]</scope>
    <source>
        <strain evidence="2 3">ICMP 4996</strain>
    </source>
</reference>
<dbReference type="RefSeq" id="WP_122335592.1">
    <property type="nucleotide sequence ID" value="NZ_RBSD01000072.1"/>
</dbReference>
<proteinExistence type="predicted"/>
<accession>A0A3M4YJL9</accession>
<sequence>MALDQKQRSEKTAQKRAKAQEEELRLRVRPGTRQALAELMQWAGIKEQGEALTLMIHRLHELGPERCLPMLEVPRHEISLSKIVALEFHRKSLLMIQQDPGDEVFVPPNS</sequence>
<evidence type="ECO:0000313" key="2">
    <source>
        <dbReference type="EMBL" id="RMR88840.1"/>
    </source>
</evidence>
<comment type="caution">
    <text evidence="2">The sequence shown here is derived from an EMBL/GenBank/DDBJ whole genome shotgun (WGS) entry which is preliminary data.</text>
</comment>
<dbReference type="EMBL" id="RBSD01000072">
    <property type="protein sequence ID" value="RMR88840.1"/>
    <property type="molecule type" value="Genomic_DNA"/>
</dbReference>
<evidence type="ECO:0000313" key="3">
    <source>
        <dbReference type="Proteomes" id="UP000268004"/>
    </source>
</evidence>
<dbReference type="AlphaFoldDB" id="A0A3M4YJL9"/>
<dbReference type="Proteomes" id="UP000268004">
    <property type="component" value="Unassembled WGS sequence"/>
</dbReference>
<name>A0A3M4YJL9_9PSED</name>
<evidence type="ECO:0000256" key="1">
    <source>
        <dbReference type="SAM" id="MobiDB-lite"/>
    </source>
</evidence>